<feature type="compositionally biased region" description="Polar residues" evidence="1">
    <location>
        <begin position="585"/>
        <end position="595"/>
    </location>
</feature>
<accession>A0ABR0EJX2</accession>
<feature type="compositionally biased region" description="Low complexity" evidence="1">
    <location>
        <begin position="598"/>
        <end position="610"/>
    </location>
</feature>
<feature type="compositionally biased region" description="Basic residues" evidence="1">
    <location>
        <begin position="1059"/>
        <end position="1072"/>
    </location>
</feature>
<dbReference type="Proteomes" id="UP001305779">
    <property type="component" value="Unassembled WGS sequence"/>
</dbReference>
<feature type="compositionally biased region" description="Polar residues" evidence="1">
    <location>
        <begin position="660"/>
        <end position="678"/>
    </location>
</feature>
<feature type="compositionally biased region" description="Polar residues" evidence="1">
    <location>
        <begin position="904"/>
        <end position="935"/>
    </location>
</feature>
<reference evidence="3 4" key="1">
    <citation type="journal article" date="2023" name="G3 (Bethesda)">
        <title>A chromosome-level genome assembly of Zasmidium syzygii isolated from banana leaves.</title>
        <authorList>
            <person name="van Westerhoven A.C."/>
            <person name="Mehrabi R."/>
            <person name="Talebi R."/>
            <person name="Steentjes M.B.F."/>
            <person name="Corcolon B."/>
            <person name="Chong P.A."/>
            <person name="Kema G.H.J."/>
            <person name="Seidl M.F."/>
        </authorList>
    </citation>
    <scope>NUCLEOTIDE SEQUENCE [LARGE SCALE GENOMIC DNA]</scope>
    <source>
        <strain evidence="3 4">P124</strain>
    </source>
</reference>
<feature type="region of interest" description="Disordered" evidence="1">
    <location>
        <begin position="705"/>
        <end position="980"/>
    </location>
</feature>
<name>A0ABR0EJX2_ZASCE</name>
<dbReference type="EMBL" id="JAXOVC010000005">
    <property type="protein sequence ID" value="KAK4501859.1"/>
    <property type="molecule type" value="Genomic_DNA"/>
</dbReference>
<feature type="compositionally biased region" description="Acidic residues" evidence="1">
    <location>
        <begin position="1580"/>
        <end position="1594"/>
    </location>
</feature>
<feature type="compositionally biased region" description="Basic and acidic residues" evidence="1">
    <location>
        <begin position="1316"/>
        <end position="1326"/>
    </location>
</feature>
<comment type="caution">
    <text evidence="3">The sequence shown here is derived from an EMBL/GenBank/DDBJ whole genome shotgun (WGS) entry which is preliminary data.</text>
</comment>
<feature type="region of interest" description="Disordered" evidence="1">
    <location>
        <begin position="1"/>
        <end position="97"/>
    </location>
</feature>
<dbReference type="PANTHER" id="PTHR12436:SF3">
    <property type="entry name" value="GERMINAL-CENTER ASSOCIATED NUCLEAR PROTEIN"/>
    <property type="match status" value="1"/>
</dbReference>
<feature type="domain" description="SAC3/GANP/THP3 conserved" evidence="2">
    <location>
        <begin position="126"/>
        <end position="452"/>
    </location>
</feature>
<feature type="region of interest" description="Disordered" evidence="1">
    <location>
        <begin position="536"/>
        <end position="693"/>
    </location>
</feature>
<feature type="compositionally biased region" description="Basic and acidic residues" evidence="1">
    <location>
        <begin position="1225"/>
        <end position="1234"/>
    </location>
</feature>
<dbReference type="PANTHER" id="PTHR12436">
    <property type="entry name" value="80 KDA MCM3-ASSOCIATED PROTEIN"/>
    <property type="match status" value="1"/>
</dbReference>
<feature type="compositionally biased region" description="Acidic residues" evidence="1">
    <location>
        <begin position="1655"/>
        <end position="1703"/>
    </location>
</feature>
<evidence type="ECO:0000259" key="2">
    <source>
        <dbReference type="Pfam" id="PF03399"/>
    </source>
</evidence>
<keyword evidence="4" id="KW-1185">Reference proteome</keyword>
<feature type="region of interest" description="Disordered" evidence="1">
    <location>
        <begin position="1059"/>
        <end position="1102"/>
    </location>
</feature>
<feature type="compositionally biased region" description="Polar residues" evidence="1">
    <location>
        <begin position="946"/>
        <end position="980"/>
    </location>
</feature>
<sequence>MSSVRGNGGFRGRGRARGGNTFNAQGNTSFRGQSSNRGGFFSNAPRRASTTGRGAFNPRGRGNGTPVTRGRGGAISSGTWPDRQEQLQKHREQEKKDAIAQGLMSDPDKQIGLSEAITVVGTCQDMCPENERVLRTVRNEVWAEEKDTSQATSGSFGAEPDEARMVKAFRRSAAGDEIQLPSDLRPPTVLKRTCDYLFNEVIGNAPSLEKVHHFVWDRTRAIRNDFSIQQLTKLDDVRIGIDCYERIARFHIVSLHELSGPKKPYAKYDPQQEREQLDRTLLSLMQYYDDTRGRLDLPNEAEFRAYCVILQLRDPTPDLEDRIQSWPPSISRDYRVRSAVEVYTAACSTIWPEGPIDKTQHLIARQDWDRFWKLIESRKVSFLLGCVAETHFMMIREMALSAVVRSARVTKKKNGVPEPNTEWSPDDINQLFYFDNNEDLDEFCARWNLQFQTREDDGVEYLDIRHLAGKPLPNGDAAKSSPAKSVLVEGKRHGRTIPAVIDGLSVRQAREAGLIEEVEEDDGGEAAVNDAARGGNDAAMEEEDDGDSLFVPETKPVSEQPPKPANPFDTALKPSTAGFGAASSPFAQSNPSPFAQASGFGRPSSSGSPFNPKPAETSQASDSTEKKSPFSFLAAPKTDASAKPASASPFASAKPFDFNAASTTTTPAMLGGSSSVETIKSAPSPFAQPATTPSLFANPFAPKAAAASVTPTVETPSTAAPEKGSTQTNPFSFLSSAAKPEQSSNPFAPKAATGDAAPIASPLTAAPEKSSTQKPLFSFLGAASSPEQSSNPFAPKAAGDTSTSAGPQPAAPEKKQAPFFSFSSPASKPEQPPTLDKPAFSFGLTNGAPAAPSLSAQPETNLKSPPQASQAPFHPQSQPQPHPPSQAQPSPAPQPQSQSQPHSTSNAQQTAHTTPNATISNSGSQSPPRRPSASNWEAHKTKKPSPLSNSFTAGEDSSSLLQSRQNANPSSQTKPAPTQTEADIELQKLAEILTFNCYNGFLKQFLDYSTKQVILEVQEKVFEEKCKIKCRALEERLLIRKYGLWWRAFARHRRLAAKSRQRRERTRERLRKSMTAGSLDGHSDADTISTHHESITSGGRYQRDKKDVVDALFKSVAGDLQATAGSKRTASTNGRTMANNREPEHRREKSMSHVDNRGRVSKGAPTSHPDGDVLKRSSFLGYSTTTNLEKTKSTTKTPYFRMKALGLGPQPGSSAGNEPRGTKRQRSESFDLNKIRSSRRSTPSSGALVPSEAPTPEQQRDTESMPPPAAKPRAWADDELLARLKAAREALMEGETFMKDELRTSMGSQSSNESPSMERARAEARLRMSQGQSDFDGSTSARSVPAYQLRDSRFVPREEYGLARERALQRRASRSGDNSRSVSRAGERIDDTSNTTKPGVAPKLPGFGAKGNDASTISMAPPPKVNGQAQPSQPPASKTGTLFAGLGTPAFPATPFSGFGAPQASSQATSRNPFSQSTSFAPAPPAGSNPFLALGTPSHAGNDQTVQPSQINQSLAHTFGRPTQNAPTTQGSATLMPPDSYMPSQAASNEGLLLPGDGGAGFDEVSYGQAQFYGNGALGLDEDQSGTQSFDEEATAGLLQGAHDYVNPFAALADQTGEDDDEDDEDGERDDGEEWATDEEVPRRARAQVDSYQYSDDDVGEDDEDAPNGYLDEEAEEYGDDEDEGEGDFDEEVDYDEDEEDDGATGPWIPLNTGYRQPAPPPAPNPALQTTGNSAEDAIELSD</sequence>
<feature type="compositionally biased region" description="Basic and acidic residues" evidence="1">
    <location>
        <begin position="1141"/>
        <end position="1158"/>
    </location>
</feature>
<feature type="compositionally biased region" description="Polar residues" evidence="1">
    <location>
        <begin position="1123"/>
        <end position="1139"/>
    </location>
</feature>
<organism evidence="3 4">
    <name type="scientific">Zasmidium cellare</name>
    <name type="common">Wine cellar mold</name>
    <name type="synonym">Racodium cellare</name>
    <dbReference type="NCBI Taxonomy" id="395010"/>
    <lineage>
        <taxon>Eukaryota</taxon>
        <taxon>Fungi</taxon>
        <taxon>Dikarya</taxon>
        <taxon>Ascomycota</taxon>
        <taxon>Pezizomycotina</taxon>
        <taxon>Dothideomycetes</taxon>
        <taxon>Dothideomycetidae</taxon>
        <taxon>Mycosphaerellales</taxon>
        <taxon>Mycosphaerellaceae</taxon>
        <taxon>Zasmidium</taxon>
    </lineage>
</organism>
<feature type="compositionally biased region" description="Basic and acidic residues" evidence="1">
    <location>
        <begin position="1081"/>
        <end position="1094"/>
    </location>
</feature>
<feature type="compositionally biased region" description="Low complexity" evidence="1">
    <location>
        <begin position="634"/>
        <end position="658"/>
    </location>
</feature>
<evidence type="ECO:0000256" key="1">
    <source>
        <dbReference type="SAM" id="MobiDB-lite"/>
    </source>
</evidence>
<feature type="compositionally biased region" description="Polar residues" evidence="1">
    <location>
        <begin position="1305"/>
        <end position="1315"/>
    </location>
</feature>
<feature type="compositionally biased region" description="Polar residues" evidence="1">
    <location>
        <begin position="20"/>
        <end position="37"/>
    </location>
</feature>
<gene>
    <name evidence="3" type="ORF">PRZ48_007668</name>
</gene>
<feature type="compositionally biased region" description="Polar residues" evidence="1">
    <location>
        <begin position="1463"/>
        <end position="1480"/>
    </location>
</feature>
<dbReference type="InterPro" id="IPR005062">
    <property type="entry name" value="SAC3/GANP/THP3_conserved"/>
</dbReference>
<feature type="compositionally biased region" description="Polar residues" evidence="1">
    <location>
        <begin position="1499"/>
        <end position="1533"/>
    </location>
</feature>
<feature type="compositionally biased region" description="Basic and acidic residues" evidence="1">
    <location>
        <begin position="82"/>
        <end position="97"/>
    </location>
</feature>
<feature type="region of interest" description="Disordered" evidence="1">
    <location>
        <begin position="1122"/>
        <end position="1178"/>
    </location>
</feature>
<feature type="compositionally biased region" description="Polar residues" evidence="1">
    <location>
        <begin position="1427"/>
        <end position="1440"/>
    </location>
</feature>
<protein>
    <recommendedName>
        <fullName evidence="2">SAC3/GANP/THP3 conserved domain-containing protein</fullName>
    </recommendedName>
</protein>
<feature type="compositionally biased region" description="Polar residues" evidence="1">
    <location>
        <begin position="709"/>
        <end position="746"/>
    </location>
</feature>
<evidence type="ECO:0000313" key="3">
    <source>
        <dbReference type="EMBL" id="KAK4501859.1"/>
    </source>
</evidence>
<dbReference type="Gene3D" id="1.25.40.990">
    <property type="match status" value="1"/>
</dbReference>
<feature type="compositionally biased region" description="Polar residues" evidence="1">
    <location>
        <begin position="1329"/>
        <end position="1342"/>
    </location>
</feature>
<feature type="compositionally biased region" description="Polar residues" evidence="1">
    <location>
        <begin position="854"/>
        <end position="863"/>
    </location>
</feature>
<feature type="compositionally biased region" description="Acidic residues" evidence="1">
    <location>
        <begin position="1616"/>
        <end position="1639"/>
    </location>
</feature>
<feature type="compositionally biased region" description="Low complexity" evidence="1">
    <location>
        <begin position="864"/>
        <end position="877"/>
    </location>
</feature>
<feature type="region of interest" description="Disordered" evidence="1">
    <location>
        <begin position="1297"/>
        <end position="1743"/>
    </location>
</feature>
<dbReference type="Pfam" id="PF03399">
    <property type="entry name" value="SAC3_GANP"/>
    <property type="match status" value="1"/>
</dbReference>
<evidence type="ECO:0000313" key="4">
    <source>
        <dbReference type="Proteomes" id="UP001305779"/>
    </source>
</evidence>
<proteinExistence type="predicted"/>
<feature type="compositionally biased region" description="Gly residues" evidence="1">
    <location>
        <begin position="1"/>
        <end position="11"/>
    </location>
</feature>
<feature type="compositionally biased region" description="Pro residues" evidence="1">
    <location>
        <begin position="878"/>
        <end position="894"/>
    </location>
</feature>
<feature type="compositionally biased region" description="Low complexity" evidence="1">
    <location>
        <begin position="817"/>
        <end position="829"/>
    </location>
</feature>
<dbReference type="InterPro" id="IPR045107">
    <property type="entry name" value="SAC3/GANP/THP3"/>
</dbReference>
<feature type="region of interest" description="Disordered" evidence="1">
    <location>
        <begin position="1203"/>
        <end position="1274"/>
    </location>
</feature>
<feature type="compositionally biased region" description="Basic and acidic residues" evidence="1">
    <location>
        <begin position="1350"/>
        <end position="1368"/>
    </location>
</feature>